<dbReference type="PANTHER" id="PTHR30146">
    <property type="entry name" value="LACI-RELATED TRANSCRIPTIONAL REPRESSOR"/>
    <property type="match status" value="1"/>
</dbReference>
<evidence type="ECO:0000313" key="6">
    <source>
        <dbReference type="Proteomes" id="UP000700815"/>
    </source>
</evidence>
<keyword evidence="2 5" id="KW-0238">DNA-binding</keyword>
<dbReference type="EMBL" id="JAHBBH010000012">
    <property type="protein sequence ID" value="MBW3092466.1"/>
    <property type="molecule type" value="Genomic_DNA"/>
</dbReference>
<dbReference type="SMART" id="SM00354">
    <property type="entry name" value="HTH_LACI"/>
    <property type="match status" value="1"/>
</dbReference>
<dbReference type="CDD" id="cd01392">
    <property type="entry name" value="HTH_LacI"/>
    <property type="match status" value="1"/>
</dbReference>
<evidence type="ECO:0000256" key="1">
    <source>
        <dbReference type="ARBA" id="ARBA00023015"/>
    </source>
</evidence>
<dbReference type="InterPro" id="IPR000843">
    <property type="entry name" value="HTH_LacI"/>
</dbReference>
<dbReference type="RefSeq" id="WP_219058540.1">
    <property type="nucleotide sequence ID" value="NZ_JAHBBH010000012.1"/>
</dbReference>
<evidence type="ECO:0000259" key="4">
    <source>
        <dbReference type="PROSITE" id="PS50932"/>
    </source>
</evidence>
<protein>
    <submittedName>
        <fullName evidence="5">LacI family DNA-binding transcriptional regulator</fullName>
    </submittedName>
</protein>
<keyword evidence="6" id="KW-1185">Reference proteome</keyword>
<evidence type="ECO:0000256" key="2">
    <source>
        <dbReference type="ARBA" id="ARBA00023125"/>
    </source>
</evidence>
<organism evidence="5 6">
    <name type="scientific">Bifidobacterium miconis</name>
    <dbReference type="NCBI Taxonomy" id="2834435"/>
    <lineage>
        <taxon>Bacteria</taxon>
        <taxon>Bacillati</taxon>
        <taxon>Actinomycetota</taxon>
        <taxon>Actinomycetes</taxon>
        <taxon>Bifidobacteriales</taxon>
        <taxon>Bifidobacteriaceae</taxon>
        <taxon>Bifidobacterium</taxon>
    </lineage>
</organism>
<dbReference type="Pfam" id="PF13377">
    <property type="entry name" value="Peripla_BP_3"/>
    <property type="match status" value="1"/>
</dbReference>
<dbReference type="Proteomes" id="UP000700815">
    <property type="component" value="Unassembled WGS sequence"/>
</dbReference>
<dbReference type="CDD" id="cd06267">
    <property type="entry name" value="PBP1_LacI_sugar_binding-like"/>
    <property type="match status" value="1"/>
</dbReference>
<proteinExistence type="predicted"/>
<evidence type="ECO:0000256" key="3">
    <source>
        <dbReference type="ARBA" id="ARBA00023163"/>
    </source>
</evidence>
<name>A0ABS6WGY7_9BIFI</name>
<keyword evidence="1" id="KW-0805">Transcription regulation</keyword>
<keyword evidence="3" id="KW-0804">Transcription</keyword>
<comment type="caution">
    <text evidence="5">The sequence shown here is derived from an EMBL/GenBank/DDBJ whole genome shotgun (WGS) entry which is preliminary data.</text>
</comment>
<dbReference type="InterPro" id="IPR046335">
    <property type="entry name" value="LacI/GalR-like_sensor"/>
</dbReference>
<reference evidence="5 6" key="1">
    <citation type="submission" date="2021-05" db="EMBL/GenBank/DDBJ databases">
        <title>Phylogenetic classification of ten novel species belonging to the genus Bifidobacterium comprising B. colchicus sp. nov., B. abeli sp. nov., B. bicoloris sp. nov., B. guerezis sp. nov., B. rosaliae sp. nov., B. santillanensis sp. nov., B. argentati sp. nov., B. amazzoni sp. nov., B. pluviali sp. nov., and B. pinnaculum sp. nov.</title>
        <authorList>
            <person name="Lugli G.A."/>
            <person name="Ruiz Garcia L."/>
            <person name="Margolles A."/>
            <person name="Ventura M."/>
        </authorList>
    </citation>
    <scope>NUCLEOTIDE SEQUENCE [LARGE SCALE GENOMIC DNA]</scope>
    <source>
        <strain evidence="5 6">82T10</strain>
    </source>
</reference>
<accession>A0ABS6WGY7</accession>
<feature type="domain" description="HTH lacI-type" evidence="4">
    <location>
        <begin position="3"/>
        <end position="57"/>
    </location>
</feature>
<evidence type="ECO:0000313" key="5">
    <source>
        <dbReference type="EMBL" id="MBW3092466.1"/>
    </source>
</evidence>
<gene>
    <name evidence="5" type="ORF">KIH79_05810</name>
</gene>
<sequence>MSATIADIAKATGYSTATVSYALRGNPQVKPETAAKVREAAARLHYQGNASARSLRLGRSNVIAVAVHDLALPFSAELAHAISVALAPRGYQVFAQQTLFTGSNEETVLRELDHQFCDGTIFCSGELKPEQMKKITGSKPLVILDPSQPTDLYDSVYTPGHDGVYAAVSHLLSTGRRRIVAMGVAYRPYERIHDLTDVSSTRLTGCMDACRDAGVAFGPDNTAVPAQWTVEGAYDATMRLLDEGREFDAVYCLSDTVAIGVMHALHDRGIAIPDDVAVAGFDGIEAGRSAFPPLTTAAVDFDRLAATLADLLLRRIETPDAPIETRTANFTLEVRSSTRQ</sequence>
<dbReference type="PROSITE" id="PS50932">
    <property type="entry name" value="HTH_LACI_2"/>
    <property type="match status" value="1"/>
</dbReference>
<dbReference type="GO" id="GO:0003677">
    <property type="term" value="F:DNA binding"/>
    <property type="evidence" value="ECO:0007669"/>
    <property type="project" value="UniProtKB-KW"/>
</dbReference>
<dbReference type="PANTHER" id="PTHR30146:SF109">
    <property type="entry name" value="HTH-TYPE TRANSCRIPTIONAL REGULATOR GALS"/>
    <property type="match status" value="1"/>
</dbReference>
<dbReference type="Pfam" id="PF00356">
    <property type="entry name" value="LacI"/>
    <property type="match status" value="1"/>
</dbReference>